<reference evidence="1 2" key="1">
    <citation type="journal article" date="2019" name="Nat. Ecol. Evol.">
        <title>Megaphylogeny resolves global patterns of mushroom evolution.</title>
        <authorList>
            <person name="Varga T."/>
            <person name="Krizsan K."/>
            <person name="Foldi C."/>
            <person name="Dima B."/>
            <person name="Sanchez-Garcia M."/>
            <person name="Sanchez-Ramirez S."/>
            <person name="Szollosi G.J."/>
            <person name="Szarkandi J.G."/>
            <person name="Papp V."/>
            <person name="Albert L."/>
            <person name="Andreopoulos W."/>
            <person name="Angelini C."/>
            <person name="Antonin V."/>
            <person name="Barry K.W."/>
            <person name="Bougher N.L."/>
            <person name="Buchanan P."/>
            <person name="Buyck B."/>
            <person name="Bense V."/>
            <person name="Catcheside P."/>
            <person name="Chovatia M."/>
            <person name="Cooper J."/>
            <person name="Damon W."/>
            <person name="Desjardin D."/>
            <person name="Finy P."/>
            <person name="Geml J."/>
            <person name="Haridas S."/>
            <person name="Hughes K."/>
            <person name="Justo A."/>
            <person name="Karasinski D."/>
            <person name="Kautmanova I."/>
            <person name="Kiss B."/>
            <person name="Kocsube S."/>
            <person name="Kotiranta H."/>
            <person name="LaButti K.M."/>
            <person name="Lechner B.E."/>
            <person name="Liimatainen K."/>
            <person name="Lipzen A."/>
            <person name="Lukacs Z."/>
            <person name="Mihaltcheva S."/>
            <person name="Morgado L.N."/>
            <person name="Niskanen T."/>
            <person name="Noordeloos M.E."/>
            <person name="Ohm R.A."/>
            <person name="Ortiz-Santana B."/>
            <person name="Ovrebo C."/>
            <person name="Racz N."/>
            <person name="Riley R."/>
            <person name="Savchenko A."/>
            <person name="Shiryaev A."/>
            <person name="Soop K."/>
            <person name="Spirin V."/>
            <person name="Szebenyi C."/>
            <person name="Tomsovsky M."/>
            <person name="Tulloss R.E."/>
            <person name="Uehling J."/>
            <person name="Grigoriev I.V."/>
            <person name="Vagvolgyi C."/>
            <person name="Papp T."/>
            <person name="Martin F.M."/>
            <person name="Miettinen O."/>
            <person name="Hibbett D.S."/>
            <person name="Nagy L.G."/>
        </authorList>
    </citation>
    <scope>NUCLEOTIDE SEQUENCE [LARGE SCALE GENOMIC DNA]</scope>
    <source>
        <strain evidence="1 2">CBS 166.37</strain>
    </source>
</reference>
<dbReference type="OrthoDB" id="3051727at2759"/>
<proteinExistence type="predicted"/>
<protein>
    <submittedName>
        <fullName evidence="1">Uncharacterized protein</fullName>
    </submittedName>
</protein>
<dbReference type="EMBL" id="ML213593">
    <property type="protein sequence ID" value="TFK41959.1"/>
    <property type="molecule type" value="Genomic_DNA"/>
</dbReference>
<gene>
    <name evidence="1" type="ORF">BDQ12DRAFT_719981</name>
</gene>
<organism evidence="1 2">
    <name type="scientific">Crucibulum laeve</name>
    <dbReference type="NCBI Taxonomy" id="68775"/>
    <lineage>
        <taxon>Eukaryota</taxon>
        <taxon>Fungi</taxon>
        <taxon>Dikarya</taxon>
        <taxon>Basidiomycota</taxon>
        <taxon>Agaricomycotina</taxon>
        <taxon>Agaricomycetes</taxon>
        <taxon>Agaricomycetidae</taxon>
        <taxon>Agaricales</taxon>
        <taxon>Agaricineae</taxon>
        <taxon>Nidulariaceae</taxon>
        <taxon>Crucibulum</taxon>
    </lineage>
</organism>
<dbReference type="AlphaFoldDB" id="A0A5C3M983"/>
<keyword evidence="2" id="KW-1185">Reference proteome</keyword>
<name>A0A5C3M983_9AGAR</name>
<evidence type="ECO:0000313" key="1">
    <source>
        <dbReference type="EMBL" id="TFK41959.1"/>
    </source>
</evidence>
<dbReference type="Proteomes" id="UP000308652">
    <property type="component" value="Unassembled WGS sequence"/>
</dbReference>
<sequence length="97" mass="10759">MIHLPPIPLKLVAVVTSLPSMPLLPTLLHKLQAWLARGKPEKQRVRDKQAVDIQDIRELLAVTVLRARRGVGELMEAVPDTKYALSQTGFEAEDPAT</sequence>
<accession>A0A5C3M983</accession>
<evidence type="ECO:0000313" key="2">
    <source>
        <dbReference type="Proteomes" id="UP000308652"/>
    </source>
</evidence>